<protein>
    <recommendedName>
        <fullName evidence="3">Glycine rich superfamily member</fullName>
    </recommendedName>
</protein>
<evidence type="ECO:0000313" key="2">
    <source>
        <dbReference type="EMBL" id="JAP77432.1"/>
    </source>
</evidence>
<reference evidence="2" key="1">
    <citation type="journal article" date="2016" name="Ticks Tick Borne Dis.">
        <title>De novo assembly and annotation of the salivary gland transcriptome of Rhipicephalus appendiculatus male and female ticks during blood feeding.</title>
        <authorList>
            <person name="de Castro M.H."/>
            <person name="de Klerk D."/>
            <person name="Pienaar R."/>
            <person name="Latif A.A."/>
            <person name="Rees D.J."/>
            <person name="Mans B.J."/>
        </authorList>
    </citation>
    <scope>NUCLEOTIDE SEQUENCE</scope>
    <source>
        <tissue evidence="2">Salivary glands</tissue>
    </source>
</reference>
<evidence type="ECO:0008006" key="3">
    <source>
        <dbReference type="Google" id="ProtNLM"/>
    </source>
</evidence>
<feature type="chain" id="PRO_5007285100" description="Glycine rich superfamily member" evidence="1">
    <location>
        <begin position="24"/>
        <end position="97"/>
    </location>
</feature>
<organism evidence="2">
    <name type="scientific">Rhipicephalus appendiculatus</name>
    <name type="common">Brown ear tick</name>
    <dbReference type="NCBI Taxonomy" id="34631"/>
    <lineage>
        <taxon>Eukaryota</taxon>
        <taxon>Metazoa</taxon>
        <taxon>Ecdysozoa</taxon>
        <taxon>Arthropoda</taxon>
        <taxon>Chelicerata</taxon>
        <taxon>Arachnida</taxon>
        <taxon>Acari</taxon>
        <taxon>Parasitiformes</taxon>
        <taxon>Ixodida</taxon>
        <taxon>Ixodoidea</taxon>
        <taxon>Ixodidae</taxon>
        <taxon>Rhipicephalinae</taxon>
        <taxon>Rhipicephalus</taxon>
        <taxon>Rhipicephalus</taxon>
    </lineage>
</organism>
<accession>A0A131YG29</accession>
<keyword evidence="1" id="KW-0732">Signal</keyword>
<feature type="signal peptide" evidence="1">
    <location>
        <begin position="1"/>
        <end position="23"/>
    </location>
</feature>
<dbReference type="AlphaFoldDB" id="A0A131YG29"/>
<dbReference type="EMBL" id="GEDV01011125">
    <property type="protein sequence ID" value="JAP77432.1"/>
    <property type="molecule type" value="Transcribed_RNA"/>
</dbReference>
<sequence>MKCNYVLSLFVSFIAFNADRTHSMMIGGGGFFPGAMGGGGLMGPGLLGGGMAGGMAGGMIGGPLGGMGGGFGGGLMGGRLQMRPPWNNFPMQQQLMG</sequence>
<name>A0A131YG29_RHIAP</name>
<evidence type="ECO:0000256" key="1">
    <source>
        <dbReference type="SAM" id="SignalP"/>
    </source>
</evidence>
<proteinExistence type="predicted"/>